<evidence type="ECO:0000259" key="2">
    <source>
        <dbReference type="Pfam" id="PF13635"/>
    </source>
</evidence>
<reference evidence="3" key="1">
    <citation type="submission" date="2018-06" db="EMBL/GenBank/DDBJ databases">
        <authorList>
            <person name="Zhirakovskaya E."/>
        </authorList>
    </citation>
    <scope>NUCLEOTIDE SEQUENCE</scope>
</reference>
<dbReference type="Pfam" id="PF13635">
    <property type="entry name" value="DUF4143"/>
    <property type="match status" value="1"/>
</dbReference>
<dbReference type="InterPro" id="IPR025420">
    <property type="entry name" value="DUF4143"/>
</dbReference>
<dbReference type="Pfam" id="PF13173">
    <property type="entry name" value="AAA_14"/>
    <property type="match status" value="1"/>
</dbReference>
<dbReference type="InterPro" id="IPR041682">
    <property type="entry name" value="AAA_14"/>
</dbReference>
<evidence type="ECO:0000259" key="1">
    <source>
        <dbReference type="Pfam" id="PF13173"/>
    </source>
</evidence>
<dbReference type="SUPFAM" id="SSF52540">
    <property type="entry name" value="P-loop containing nucleoside triphosphate hydrolases"/>
    <property type="match status" value="1"/>
</dbReference>
<name>A0A3B0YMH1_9ZZZZ</name>
<accession>A0A3B0YMH1</accession>
<gene>
    <name evidence="3" type="ORF">MNBD_GAMMA13-1613</name>
</gene>
<dbReference type="AlphaFoldDB" id="A0A3B0YMH1"/>
<dbReference type="EMBL" id="UOFK01000298">
    <property type="protein sequence ID" value="VAW82125.1"/>
    <property type="molecule type" value="Genomic_DNA"/>
</dbReference>
<sequence length="390" mass="43967">MHGYIHRTDLVDALKSRLESNPAVALLGARQVGKSTLAEVLLKQFPGAIYLDLERPADINKLTDPEAFFTSVGQVLICLDEIQRLPDIFPVLRGLVDRNKRNAQFLLLGSASRDLIRQSSESLAGRLSYLEITPFTQAEVPAITPALHWLRGGYPRSVLADGDETSFQWREDYIRTFLERDIPQLGFQIPANTMARLWRMLAHSHGQVLNTSKLAASMGVSPHTIRKYIDLLEQTFMLRVLLPYTGNTKKRLIKSPKVYLRDSGILHALLGIENQQELFGHPVYGPSWEGYVIENIITQLPRWDASFFRTSNGAEMDLVLEKGLKRVAVEIKSSTNPVVSKGFWTSIETIQPDATYIVAPVDSTYPIEERVTVMPLPVFIREVKKDRLSS</sequence>
<dbReference type="PANTHER" id="PTHR43566:SF2">
    <property type="entry name" value="DUF4143 DOMAIN-CONTAINING PROTEIN"/>
    <property type="match status" value="1"/>
</dbReference>
<evidence type="ECO:0000313" key="3">
    <source>
        <dbReference type="EMBL" id="VAW82125.1"/>
    </source>
</evidence>
<dbReference type="Gene3D" id="3.40.50.300">
    <property type="entry name" value="P-loop containing nucleotide triphosphate hydrolases"/>
    <property type="match status" value="1"/>
</dbReference>
<feature type="domain" description="DUF4143" evidence="2">
    <location>
        <begin position="179"/>
        <end position="334"/>
    </location>
</feature>
<feature type="domain" description="AAA" evidence="1">
    <location>
        <begin position="21"/>
        <end position="140"/>
    </location>
</feature>
<dbReference type="InterPro" id="IPR027417">
    <property type="entry name" value="P-loop_NTPase"/>
</dbReference>
<organism evidence="3">
    <name type="scientific">hydrothermal vent metagenome</name>
    <dbReference type="NCBI Taxonomy" id="652676"/>
    <lineage>
        <taxon>unclassified sequences</taxon>
        <taxon>metagenomes</taxon>
        <taxon>ecological metagenomes</taxon>
    </lineage>
</organism>
<dbReference type="PANTHER" id="PTHR43566">
    <property type="entry name" value="CONSERVED PROTEIN"/>
    <property type="match status" value="1"/>
</dbReference>
<protein>
    <submittedName>
        <fullName evidence="3">AAA ATPase</fullName>
    </submittedName>
</protein>
<proteinExistence type="predicted"/>